<evidence type="ECO:0000313" key="2">
    <source>
        <dbReference type="EMBL" id="MFD2467881.1"/>
    </source>
</evidence>
<dbReference type="PANTHER" id="PTHR34069">
    <property type="entry name" value="3-OXOACYL-[ACYL-CARRIER-PROTEIN] SYNTHASE 3"/>
    <property type="match status" value="1"/>
</dbReference>
<dbReference type="EMBL" id="JBHUKS010000006">
    <property type="protein sequence ID" value="MFD2467881.1"/>
    <property type="molecule type" value="Genomic_DNA"/>
</dbReference>
<protein>
    <recommendedName>
        <fullName evidence="1">Beta-ketoacyl-[acyl-carrier-protein] synthase III N-terminal domain-containing protein</fullName>
    </recommendedName>
</protein>
<dbReference type="InterPro" id="IPR016039">
    <property type="entry name" value="Thiolase-like"/>
</dbReference>
<evidence type="ECO:0000259" key="1">
    <source>
        <dbReference type="Pfam" id="PF08545"/>
    </source>
</evidence>
<accession>A0ABW5H479</accession>
<comment type="caution">
    <text evidence="2">The sequence shown here is derived from an EMBL/GenBank/DDBJ whole genome shotgun (WGS) entry which is preliminary data.</text>
</comment>
<keyword evidence="3" id="KW-1185">Reference proteome</keyword>
<proteinExistence type="predicted"/>
<sequence length="310" mass="33554">MIPDHEDIGIGSFACAFGDVECKPENIPDFEALWETVSFGTDFAEMGCTTYRKMSGPVEDYVVDAVRRTLRAAGVSAAEVDHLVFATSDPALALVPPDFASRVLLALGMDDCVPHVVSFQRCCSSLTALQHGERLFADPDVTNVAVVAFDFMPEDRDRVRSYAIFGDAATSCLLTRTGSGLVRLLSSAIKTDPEGLRGRDTFVSRKDVAERTLAAAMRAGGRRPEQLAKVFAANLHKPLTLFNATSVGLLPDAMHFTDTLAAYGHCGNADWMINLLDYHERFGIRSGETYLAQSLAPGFYACGLLEGTAQ</sequence>
<dbReference type="Gene3D" id="3.40.47.10">
    <property type="match status" value="2"/>
</dbReference>
<feature type="domain" description="Beta-ketoacyl-[acyl-carrier-protein] synthase III N-terminal" evidence="1">
    <location>
        <begin position="121"/>
        <end position="193"/>
    </location>
</feature>
<dbReference type="PANTHER" id="PTHR34069:SF2">
    <property type="entry name" value="BETA-KETOACYL-[ACYL-CARRIER-PROTEIN] SYNTHASE III"/>
    <property type="match status" value="1"/>
</dbReference>
<dbReference type="RefSeq" id="WP_378303006.1">
    <property type="nucleotide sequence ID" value="NZ_JBHUKS010000006.1"/>
</dbReference>
<dbReference type="Pfam" id="PF08545">
    <property type="entry name" value="ACP_syn_III"/>
    <property type="match status" value="1"/>
</dbReference>
<organism evidence="2 3">
    <name type="scientific">Amycolatopsis silviterrae</name>
    <dbReference type="NCBI Taxonomy" id="1656914"/>
    <lineage>
        <taxon>Bacteria</taxon>
        <taxon>Bacillati</taxon>
        <taxon>Actinomycetota</taxon>
        <taxon>Actinomycetes</taxon>
        <taxon>Pseudonocardiales</taxon>
        <taxon>Pseudonocardiaceae</taxon>
        <taxon>Amycolatopsis</taxon>
    </lineage>
</organism>
<name>A0ABW5H479_9PSEU</name>
<dbReference type="InterPro" id="IPR013751">
    <property type="entry name" value="ACP_syn_III_N"/>
</dbReference>
<dbReference type="Proteomes" id="UP001597483">
    <property type="component" value="Unassembled WGS sequence"/>
</dbReference>
<gene>
    <name evidence="2" type="ORF">ACFSVL_10775</name>
</gene>
<evidence type="ECO:0000313" key="3">
    <source>
        <dbReference type="Proteomes" id="UP001597483"/>
    </source>
</evidence>
<dbReference type="SUPFAM" id="SSF53901">
    <property type="entry name" value="Thiolase-like"/>
    <property type="match status" value="1"/>
</dbReference>
<reference evidence="3" key="1">
    <citation type="journal article" date="2019" name="Int. J. Syst. Evol. Microbiol.">
        <title>The Global Catalogue of Microorganisms (GCM) 10K type strain sequencing project: providing services to taxonomists for standard genome sequencing and annotation.</title>
        <authorList>
            <consortium name="The Broad Institute Genomics Platform"/>
            <consortium name="The Broad Institute Genome Sequencing Center for Infectious Disease"/>
            <person name="Wu L."/>
            <person name="Ma J."/>
        </authorList>
    </citation>
    <scope>NUCLEOTIDE SEQUENCE [LARGE SCALE GENOMIC DNA]</scope>
    <source>
        <strain evidence="3">CGMCC 4.7641</strain>
    </source>
</reference>